<dbReference type="KEGG" id="dgg:DGI_0167"/>
<keyword evidence="2" id="KW-1185">Reference proteome</keyword>
<reference evidence="1 2" key="1">
    <citation type="journal article" date="2013" name="J. Bacteriol.">
        <title>Roles of HynAB and Ech, the only two hydrogenases found in the model sulfate reducer Desulfovibrio gigas.</title>
        <authorList>
            <person name="Morais-Silva F.O."/>
            <person name="Santos C.I."/>
            <person name="Rodrigues R."/>
            <person name="Pereira I.A."/>
            <person name="Rodrigues-Pousada C."/>
        </authorList>
    </citation>
    <scope>NUCLEOTIDE SEQUENCE [LARGE SCALE GENOMIC DNA]</scope>
    <source>
        <strain evidence="2">ATCC 19364 / DSM 1382 / NCIMB 9332 / VKM B-1759</strain>
    </source>
</reference>
<evidence type="ECO:0000313" key="1">
    <source>
        <dbReference type="EMBL" id="AGW12104.1"/>
    </source>
</evidence>
<proteinExistence type="predicted"/>
<dbReference type="Proteomes" id="UP000016587">
    <property type="component" value="Chromosome"/>
</dbReference>
<dbReference type="RefSeq" id="WP_021758694.1">
    <property type="nucleotide sequence ID" value="NC_022444.1"/>
</dbReference>
<sequence>MPTDLSAITPKLLAQGVITLRQHSVMPRLVNADFGVEAARKGAVIDVPVPTAMSSAAVEPAATAPALDGLAAASVPIAMDQWREAPFYLTDKDMLSVMDGAIPMQAAEAIKALANYVDAYLLGLYGGVSQAVGTAGTTPFGTDLAAITAARKVLSSASAPKTDRRFVMDPDAEANALMLRAFQDASFAGSAETIQEGDITRKLGFDWFMDQNVPLHVAGSVGGTAGTPTVLKAGAAAAAGATSLTVTCGATNALSLKAGDLLTIEHDDATYAVADAVTIAAGADGVVRLTAGLKQATAGGETLAVLGNHAVNLAFHRDAIAFANRPLVDAAEGLGSMIQSVTDPVSGLSLRLEVSREYKRTRWSYDILFGAALVRPELACRVLG</sequence>
<evidence type="ECO:0008006" key="3">
    <source>
        <dbReference type="Google" id="ProtNLM"/>
    </source>
</evidence>
<gene>
    <name evidence="1" type="ORF">DGI_0167</name>
</gene>
<name>T2G7E7_MEGG1</name>
<dbReference type="eggNOG" id="ENOG502Z7II">
    <property type="taxonomic scope" value="Bacteria"/>
</dbReference>
<dbReference type="EMBL" id="CP006585">
    <property type="protein sequence ID" value="AGW12104.1"/>
    <property type="molecule type" value="Genomic_DNA"/>
</dbReference>
<protein>
    <recommendedName>
        <fullName evidence="3">P22 coat-protein 5 family protein</fullName>
    </recommendedName>
</protein>
<organism evidence="1 2">
    <name type="scientific">Megalodesulfovibrio gigas (strain ATCC 19364 / DSM 1382 / NCIMB 9332 / VKM B-1759)</name>
    <name type="common">Desulfovibrio gigas</name>
    <dbReference type="NCBI Taxonomy" id="1121448"/>
    <lineage>
        <taxon>Bacteria</taxon>
        <taxon>Pseudomonadati</taxon>
        <taxon>Thermodesulfobacteriota</taxon>
        <taxon>Desulfovibrionia</taxon>
        <taxon>Desulfovibrionales</taxon>
        <taxon>Desulfovibrionaceae</taxon>
        <taxon>Megalodesulfovibrio</taxon>
    </lineage>
</organism>
<reference evidence="2" key="2">
    <citation type="submission" date="2013-07" db="EMBL/GenBank/DDBJ databases">
        <authorList>
            <person name="Morais-Silva F.O."/>
            <person name="Rezende A.M."/>
            <person name="Pimentel C."/>
            <person name="Resende D.M."/>
            <person name="Santos C.I."/>
            <person name="Clemente C."/>
            <person name="de Oliveira L.M."/>
            <person name="da Silva S.M."/>
            <person name="Costa D.A."/>
            <person name="Varela-Raposo A."/>
            <person name="Horacio E.C.A."/>
            <person name="Matos M."/>
            <person name="Flores O."/>
            <person name="Ruiz J.C."/>
            <person name="Rodrigues-Pousada C."/>
        </authorList>
    </citation>
    <scope>NUCLEOTIDE SEQUENCE [LARGE SCALE GENOMIC DNA]</scope>
    <source>
        <strain evidence="2">ATCC 19364 / DSM 1382 / NCIMB 9332 / VKM B-1759</strain>
    </source>
</reference>
<dbReference type="STRING" id="1121448.DGI_0167"/>
<dbReference type="HOGENOM" id="CLU_699942_0_0_7"/>
<dbReference type="AlphaFoldDB" id="T2G7E7"/>
<dbReference type="PATRIC" id="fig|1121448.10.peg.169"/>
<dbReference type="OrthoDB" id="1867599at2"/>
<accession>T2G7E7</accession>
<evidence type="ECO:0000313" key="2">
    <source>
        <dbReference type="Proteomes" id="UP000016587"/>
    </source>
</evidence>